<comment type="function">
    <text evidence="1">May function as a co-chaperone.</text>
</comment>
<dbReference type="EMBL" id="DS985243">
    <property type="protein sequence ID" value="EDV26866.1"/>
    <property type="molecule type" value="Genomic_DNA"/>
</dbReference>
<dbReference type="KEGG" id="tad:TRIADDRAFT_23261"/>
<dbReference type="AlphaFoldDB" id="B3RRF4"/>
<dbReference type="eggNOG" id="KOG0714">
    <property type="taxonomic scope" value="Eukaryota"/>
</dbReference>
<dbReference type="STRING" id="10228.B3RRF4"/>
<feature type="transmembrane region" description="Helical" evidence="8">
    <location>
        <begin position="100"/>
        <end position="123"/>
    </location>
</feature>
<dbReference type="InterPro" id="IPR036869">
    <property type="entry name" value="J_dom_sf"/>
</dbReference>
<dbReference type="Pfam" id="PF05154">
    <property type="entry name" value="TM2"/>
    <property type="match status" value="1"/>
</dbReference>
<dbReference type="GeneID" id="6751547"/>
<evidence type="ECO:0000256" key="6">
    <source>
        <dbReference type="ARBA" id="ARBA00023136"/>
    </source>
</evidence>
<evidence type="ECO:0000256" key="5">
    <source>
        <dbReference type="ARBA" id="ARBA00022989"/>
    </source>
</evidence>
<evidence type="ECO:0000256" key="8">
    <source>
        <dbReference type="SAM" id="Phobius"/>
    </source>
</evidence>
<evidence type="ECO:0000256" key="4">
    <source>
        <dbReference type="ARBA" id="ARBA00022692"/>
    </source>
</evidence>
<dbReference type="PANTHER" id="PTHR44733:SF1">
    <property type="entry name" value="DNAJ HOMOLOG SUBFAMILY C MEMBER 22"/>
    <property type="match status" value="1"/>
</dbReference>
<feature type="transmembrane region" description="Helical" evidence="8">
    <location>
        <begin position="185"/>
        <end position="203"/>
    </location>
</feature>
<keyword evidence="5 8" id="KW-1133">Transmembrane helix</keyword>
<feature type="transmembrane region" description="Helical" evidence="8">
    <location>
        <begin position="129"/>
        <end position="150"/>
    </location>
</feature>
<dbReference type="OrthoDB" id="10262359at2759"/>
<accession>B3RRF4</accession>
<feature type="transmembrane region" description="Helical" evidence="8">
    <location>
        <begin position="9"/>
        <end position="29"/>
    </location>
</feature>
<name>B3RRF4_TRIAD</name>
<dbReference type="PANTHER" id="PTHR44733">
    <property type="entry name" value="DNAJ HOMOLOG SUBFAMILY C MEMBER 22"/>
    <property type="match status" value="1"/>
</dbReference>
<evidence type="ECO:0000313" key="10">
    <source>
        <dbReference type="EMBL" id="EDV26866.1"/>
    </source>
</evidence>
<evidence type="ECO:0000256" key="3">
    <source>
        <dbReference type="ARBA" id="ARBA00020945"/>
    </source>
</evidence>
<proteinExistence type="predicted"/>
<feature type="transmembrane region" description="Helical" evidence="8">
    <location>
        <begin position="35"/>
        <end position="55"/>
    </location>
</feature>
<organism evidence="10 11">
    <name type="scientific">Trichoplax adhaerens</name>
    <name type="common">Trichoplax reptans</name>
    <dbReference type="NCBI Taxonomy" id="10228"/>
    <lineage>
        <taxon>Eukaryota</taxon>
        <taxon>Metazoa</taxon>
        <taxon>Placozoa</taxon>
        <taxon>Uniplacotomia</taxon>
        <taxon>Trichoplacea</taxon>
        <taxon>Trichoplacidae</taxon>
        <taxon>Trichoplax</taxon>
    </lineage>
</organism>
<dbReference type="OMA" id="VWWHCLL"/>
<keyword evidence="6 8" id="KW-0472">Membrane</keyword>
<dbReference type="SUPFAM" id="SSF46565">
    <property type="entry name" value="Chaperone J-domain"/>
    <property type="match status" value="1"/>
</dbReference>
<dbReference type="InterPro" id="IPR007829">
    <property type="entry name" value="TM2"/>
</dbReference>
<dbReference type="HOGENOM" id="CLU_057927_0_0_1"/>
<comment type="subcellular location">
    <subcellularLocation>
        <location evidence="2">Membrane</location>
        <topology evidence="2">Multi-pass membrane protein</topology>
    </subcellularLocation>
</comment>
<dbReference type="PROSITE" id="PS50076">
    <property type="entry name" value="DNAJ_2"/>
    <property type="match status" value="1"/>
</dbReference>
<evidence type="ECO:0000259" key="9">
    <source>
        <dbReference type="PROSITE" id="PS50076"/>
    </source>
</evidence>
<dbReference type="Proteomes" id="UP000009022">
    <property type="component" value="Unassembled WGS sequence"/>
</dbReference>
<evidence type="ECO:0000313" key="11">
    <source>
        <dbReference type="Proteomes" id="UP000009022"/>
    </source>
</evidence>
<keyword evidence="11" id="KW-1185">Reference proteome</keyword>
<dbReference type="RefSeq" id="XP_002110862.1">
    <property type="nucleotide sequence ID" value="XM_002110826.1"/>
</dbReference>
<protein>
    <recommendedName>
        <fullName evidence="3">DnaJ homolog subfamily C member 22</fullName>
    </recommendedName>
</protein>
<dbReference type="GO" id="GO:0016020">
    <property type="term" value="C:membrane"/>
    <property type="evidence" value="ECO:0000318"/>
    <property type="project" value="GO_Central"/>
</dbReference>
<feature type="transmembrane region" description="Helical" evidence="8">
    <location>
        <begin position="162"/>
        <end position="179"/>
    </location>
</feature>
<keyword evidence="4 8" id="KW-0812">Transmembrane</keyword>
<dbReference type="CTD" id="6751547"/>
<dbReference type="InParanoid" id="B3RRF4"/>
<sequence length="372" mass="42436">MAVKKQKSLLIAYILLIFGGIIGLHHFYLGRDRHAFLYWSTLGGLFGLGCLRDLWRLPTYVRDANEDDFDKPSKPSNRKKKEVKGSASNRKQNEVKGPPFVFVRLVAQVSVAYVYGLITSMIVPLDNQFHYYVSFLFLAIGEAIAIFTVANVGRHKLAIKPALYISILAVFFNVICFGHENHSQIIFLTALIASPAASMCTTYKTPNEFKCHRGVFRRWLILALAGTLYITAISISIYHHGEVTSEDGERIKVKDAVDHFFSSPLWLEFKEVLYAIYQEGKQNGWWHVWIELNKALDPEGESNALKVLGLSMQATDAEIRRQYKKLILKWHPDKNPNNLRESEQKSIEINKAYEILSKVRNRRKLKANSSAS</sequence>
<evidence type="ECO:0000256" key="7">
    <source>
        <dbReference type="SAM" id="MobiDB-lite"/>
    </source>
</evidence>
<evidence type="ECO:0000256" key="1">
    <source>
        <dbReference type="ARBA" id="ARBA00002080"/>
    </source>
</evidence>
<evidence type="ECO:0000256" key="2">
    <source>
        <dbReference type="ARBA" id="ARBA00004141"/>
    </source>
</evidence>
<feature type="transmembrane region" description="Helical" evidence="8">
    <location>
        <begin position="215"/>
        <end position="238"/>
    </location>
</feature>
<gene>
    <name evidence="10" type="ORF">TRIADDRAFT_23261</name>
</gene>
<dbReference type="InterPro" id="IPR001623">
    <property type="entry name" value="DnaJ_domain"/>
</dbReference>
<dbReference type="CDD" id="cd06257">
    <property type="entry name" value="DnaJ"/>
    <property type="match status" value="1"/>
</dbReference>
<dbReference type="PhylomeDB" id="B3RRF4"/>
<reference evidence="10 11" key="1">
    <citation type="journal article" date="2008" name="Nature">
        <title>The Trichoplax genome and the nature of placozoans.</title>
        <authorList>
            <person name="Srivastava M."/>
            <person name="Begovic E."/>
            <person name="Chapman J."/>
            <person name="Putnam N.H."/>
            <person name="Hellsten U."/>
            <person name="Kawashima T."/>
            <person name="Kuo A."/>
            <person name="Mitros T."/>
            <person name="Salamov A."/>
            <person name="Carpenter M.L."/>
            <person name="Signorovitch A.Y."/>
            <person name="Moreno M.A."/>
            <person name="Kamm K."/>
            <person name="Grimwood J."/>
            <person name="Schmutz J."/>
            <person name="Shapiro H."/>
            <person name="Grigoriev I.V."/>
            <person name="Buss L.W."/>
            <person name="Schierwater B."/>
            <person name="Dellaporta S.L."/>
            <person name="Rokhsar D.S."/>
        </authorList>
    </citation>
    <scope>NUCLEOTIDE SEQUENCE [LARGE SCALE GENOMIC DNA]</scope>
    <source>
        <strain evidence="10 11">Grell-BS-1999</strain>
    </source>
</reference>
<dbReference type="PRINTS" id="PR00625">
    <property type="entry name" value="JDOMAIN"/>
</dbReference>
<dbReference type="Gene3D" id="1.10.287.110">
    <property type="entry name" value="DnaJ domain"/>
    <property type="match status" value="1"/>
</dbReference>
<dbReference type="Pfam" id="PF00226">
    <property type="entry name" value="DnaJ"/>
    <property type="match status" value="1"/>
</dbReference>
<dbReference type="FunCoup" id="B3RRF4">
    <property type="interactions" value="156"/>
</dbReference>
<dbReference type="SMART" id="SM00271">
    <property type="entry name" value="DnaJ"/>
    <property type="match status" value="1"/>
</dbReference>
<feature type="region of interest" description="Disordered" evidence="7">
    <location>
        <begin position="68"/>
        <end position="91"/>
    </location>
</feature>
<feature type="domain" description="J" evidence="9">
    <location>
        <begin position="303"/>
        <end position="369"/>
    </location>
</feature>